<feature type="transmembrane region" description="Helical" evidence="9">
    <location>
        <begin position="234"/>
        <end position="254"/>
    </location>
</feature>
<evidence type="ECO:0000256" key="7">
    <source>
        <dbReference type="ARBA" id="ARBA00022989"/>
    </source>
</evidence>
<evidence type="ECO:0008006" key="12">
    <source>
        <dbReference type="Google" id="ProtNLM"/>
    </source>
</evidence>
<feature type="transmembrane region" description="Helical" evidence="9">
    <location>
        <begin position="211"/>
        <end position="228"/>
    </location>
</feature>
<dbReference type="RefSeq" id="WP_213412162.1">
    <property type="nucleotide sequence ID" value="NZ_BOVK01000027.1"/>
</dbReference>
<dbReference type="Proteomes" id="UP000677918">
    <property type="component" value="Unassembled WGS sequence"/>
</dbReference>
<dbReference type="PANTHER" id="PTHR30578">
    <property type="entry name" value="ELECTRON TRANSPORT COMPLEX PROTEIN RNFD"/>
    <property type="match status" value="1"/>
</dbReference>
<dbReference type="AlphaFoldDB" id="A0A8J4H1S1"/>
<keyword evidence="3" id="KW-0285">Flavoprotein</keyword>
<gene>
    <name evidence="10" type="ORF">XYCOK13_21820</name>
</gene>
<evidence type="ECO:0000256" key="6">
    <source>
        <dbReference type="ARBA" id="ARBA00022967"/>
    </source>
</evidence>
<name>A0A8J4H1S1_9BACL</name>
<evidence type="ECO:0000256" key="8">
    <source>
        <dbReference type="ARBA" id="ARBA00023136"/>
    </source>
</evidence>
<evidence type="ECO:0000313" key="10">
    <source>
        <dbReference type="EMBL" id="GIQ69358.1"/>
    </source>
</evidence>
<keyword evidence="4" id="KW-0288">FMN</keyword>
<dbReference type="PANTHER" id="PTHR30578:SF0">
    <property type="entry name" value="ION-TRANSLOCATING OXIDOREDUCTASE COMPLEX SUBUNIT D"/>
    <property type="match status" value="1"/>
</dbReference>
<evidence type="ECO:0000256" key="3">
    <source>
        <dbReference type="ARBA" id="ARBA00022630"/>
    </source>
</evidence>
<evidence type="ECO:0000313" key="11">
    <source>
        <dbReference type="Proteomes" id="UP000677918"/>
    </source>
</evidence>
<evidence type="ECO:0000256" key="9">
    <source>
        <dbReference type="SAM" id="Phobius"/>
    </source>
</evidence>
<keyword evidence="1" id="KW-0813">Transport</keyword>
<keyword evidence="2" id="KW-0597">Phosphoprotein</keyword>
<evidence type="ECO:0000256" key="2">
    <source>
        <dbReference type="ARBA" id="ARBA00022553"/>
    </source>
</evidence>
<organism evidence="10 11">
    <name type="scientific">Xylanibacillus composti</name>
    <dbReference type="NCBI Taxonomy" id="1572762"/>
    <lineage>
        <taxon>Bacteria</taxon>
        <taxon>Bacillati</taxon>
        <taxon>Bacillota</taxon>
        <taxon>Bacilli</taxon>
        <taxon>Bacillales</taxon>
        <taxon>Paenibacillaceae</taxon>
        <taxon>Xylanibacillus</taxon>
    </lineage>
</organism>
<comment type="caution">
    <text evidence="10">The sequence shown here is derived from an EMBL/GenBank/DDBJ whole genome shotgun (WGS) entry which is preliminary data.</text>
</comment>
<keyword evidence="6" id="KW-1278">Translocase</keyword>
<feature type="transmembrane region" description="Helical" evidence="9">
    <location>
        <begin position="130"/>
        <end position="150"/>
    </location>
</feature>
<dbReference type="GO" id="GO:0005886">
    <property type="term" value="C:plasma membrane"/>
    <property type="evidence" value="ECO:0007669"/>
    <property type="project" value="TreeGrafter"/>
</dbReference>
<evidence type="ECO:0000256" key="1">
    <source>
        <dbReference type="ARBA" id="ARBA00022448"/>
    </source>
</evidence>
<keyword evidence="5 9" id="KW-0812">Transmembrane</keyword>
<keyword evidence="8 9" id="KW-0472">Membrane</keyword>
<dbReference type="EMBL" id="BOVK01000027">
    <property type="protein sequence ID" value="GIQ69358.1"/>
    <property type="molecule type" value="Genomic_DNA"/>
</dbReference>
<feature type="transmembrane region" description="Helical" evidence="9">
    <location>
        <begin position="180"/>
        <end position="199"/>
    </location>
</feature>
<accession>A0A8J4H1S1</accession>
<reference evidence="10" key="1">
    <citation type="submission" date="2021-04" db="EMBL/GenBank/DDBJ databases">
        <title>Draft genome sequence of Xylanibacillus composti strain K13.</title>
        <authorList>
            <person name="Uke A."/>
            <person name="Chhe C."/>
            <person name="Baramee S."/>
            <person name="Kosugi A."/>
        </authorList>
    </citation>
    <scope>NUCLEOTIDE SEQUENCE</scope>
    <source>
        <strain evidence="10">K13</strain>
    </source>
</reference>
<dbReference type="GO" id="GO:0055085">
    <property type="term" value="P:transmembrane transport"/>
    <property type="evidence" value="ECO:0007669"/>
    <property type="project" value="InterPro"/>
</dbReference>
<feature type="transmembrane region" description="Helical" evidence="9">
    <location>
        <begin position="33"/>
        <end position="51"/>
    </location>
</feature>
<feature type="transmembrane region" description="Helical" evidence="9">
    <location>
        <begin position="157"/>
        <end position="174"/>
    </location>
</feature>
<feature type="transmembrane region" description="Helical" evidence="9">
    <location>
        <begin position="10"/>
        <end position="27"/>
    </location>
</feature>
<proteinExistence type="predicted"/>
<keyword evidence="11" id="KW-1185">Reference proteome</keyword>
<dbReference type="InterPro" id="IPR004338">
    <property type="entry name" value="NqrB/RnfD"/>
</dbReference>
<sequence length="260" mass="29527">MSQPKLDPRYFILAFLLSFVVMGQLFLDFFQKWDTFFASVATTMLVEVVLCRWIRKKWIFPLSAFISGIGISLILSSYLVWPYVLAAVLAIATKYVFRLGGSHVFNPNNVAVVFVLFFLSEYVVTTPKQWTNDVSVMVIILVLGLVAAYVAGRLDTVLAFAAGFVLFAYVRHAWFDEPLLFAFGPMMGASFQLFVFFMLTDPKTTPAHSSARIILAFCIAAVDAWFRIHAITNSLFYAAFVVTLLFGVPYRWMLLRRQRT</sequence>
<keyword evidence="7 9" id="KW-1133">Transmembrane helix</keyword>
<feature type="transmembrane region" description="Helical" evidence="9">
    <location>
        <begin position="104"/>
        <end position="124"/>
    </location>
</feature>
<evidence type="ECO:0000256" key="4">
    <source>
        <dbReference type="ARBA" id="ARBA00022643"/>
    </source>
</evidence>
<protein>
    <recommendedName>
        <fullName evidence="12">NQR2/RnfD/RnfE family subunit of NADH-ubiquinone oxidoreductase</fullName>
    </recommendedName>
</protein>
<evidence type="ECO:0000256" key="5">
    <source>
        <dbReference type="ARBA" id="ARBA00022692"/>
    </source>
</evidence>